<feature type="transmembrane region" description="Helical" evidence="1">
    <location>
        <begin position="6"/>
        <end position="27"/>
    </location>
</feature>
<dbReference type="Proteomes" id="UP000824120">
    <property type="component" value="Chromosome 11"/>
</dbReference>
<dbReference type="EMBL" id="JACXVP010000011">
    <property type="protein sequence ID" value="KAG5575873.1"/>
    <property type="molecule type" value="Genomic_DNA"/>
</dbReference>
<accession>A0A9J5WJ42</accession>
<sequence length="85" mass="9745">MHSAIHPFGLLNCLSTFTFSIFAFWIIGRYSTALRKCSTMRQMLFFIADLIFSFREQLTGTLGELTSIQRLIESMLCLSTQIPET</sequence>
<comment type="caution">
    <text evidence="2">The sequence shown here is derived from an EMBL/GenBank/DDBJ whole genome shotgun (WGS) entry which is preliminary data.</text>
</comment>
<name>A0A9J5WJ42_SOLCO</name>
<evidence type="ECO:0000313" key="2">
    <source>
        <dbReference type="EMBL" id="KAG5575873.1"/>
    </source>
</evidence>
<keyword evidence="3" id="KW-1185">Reference proteome</keyword>
<proteinExistence type="predicted"/>
<dbReference type="AlphaFoldDB" id="A0A9J5WJ42"/>
<evidence type="ECO:0000313" key="3">
    <source>
        <dbReference type="Proteomes" id="UP000824120"/>
    </source>
</evidence>
<keyword evidence="1" id="KW-1133">Transmembrane helix</keyword>
<protein>
    <submittedName>
        <fullName evidence="2">Uncharacterized protein</fullName>
    </submittedName>
</protein>
<reference evidence="2 3" key="1">
    <citation type="submission" date="2020-09" db="EMBL/GenBank/DDBJ databases">
        <title>De no assembly of potato wild relative species, Solanum commersonii.</title>
        <authorList>
            <person name="Cho K."/>
        </authorList>
    </citation>
    <scope>NUCLEOTIDE SEQUENCE [LARGE SCALE GENOMIC DNA]</scope>
    <source>
        <strain evidence="2">LZ3.2</strain>
        <tissue evidence="2">Leaf</tissue>
    </source>
</reference>
<keyword evidence="1" id="KW-0812">Transmembrane</keyword>
<organism evidence="2 3">
    <name type="scientific">Solanum commersonii</name>
    <name type="common">Commerson's wild potato</name>
    <name type="synonym">Commerson's nightshade</name>
    <dbReference type="NCBI Taxonomy" id="4109"/>
    <lineage>
        <taxon>Eukaryota</taxon>
        <taxon>Viridiplantae</taxon>
        <taxon>Streptophyta</taxon>
        <taxon>Embryophyta</taxon>
        <taxon>Tracheophyta</taxon>
        <taxon>Spermatophyta</taxon>
        <taxon>Magnoliopsida</taxon>
        <taxon>eudicotyledons</taxon>
        <taxon>Gunneridae</taxon>
        <taxon>Pentapetalae</taxon>
        <taxon>asterids</taxon>
        <taxon>lamiids</taxon>
        <taxon>Solanales</taxon>
        <taxon>Solanaceae</taxon>
        <taxon>Solanoideae</taxon>
        <taxon>Solaneae</taxon>
        <taxon>Solanum</taxon>
    </lineage>
</organism>
<keyword evidence="1" id="KW-0472">Membrane</keyword>
<evidence type="ECO:0000256" key="1">
    <source>
        <dbReference type="SAM" id="Phobius"/>
    </source>
</evidence>
<gene>
    <name evidence="2" type="ORF">H5410_056007</name>
</gene>